<dbReference type="EMBL" id="JACVVK020000135">
    <property type="protein sequence ID" value="KAK7489636.1"/>
    <property type="molecule type" value="Genomic_DNA"/>
</dbReference>
<gene>
    <name evidence="1" type="ORF">BaRGS_00019031</name>
</gene>
<organism evidence="1 2">
    <name type="scientific">Batillaria attramentaria</name>
    <dbReference type="NCBI Taxonomy" id="370345"/>
    <lineage>
        <taxon>Eukaryota</taxon>
        <taxon>Metazoa</taxon>
        <taxon>Spiralia</taxon>
        <taxon>Lophotrochozoa</taxon>
        <taxon>Mollusca</taxon>
        <taxon>Gastropoda</taxon>
        <taxon>Caenogastropoda</taxon>
        <taxon>Sorbeoconcha</taxon>
        <taxon>Cerithioidea</taxon>
        <taxon>Batillariidae</taxon>
        <taxon>Batillaria</taxon>
    </lineage>
</organism>
<name>A0ABD0KRN9_9CAEN</name>
<comment type="caution">
    <text evidence="1">The sequence shown here is derived from an EMBL/GenBank/DDBJ whole genome shotgun (WGS) entry which is preliminary data.</text>
</comment>
<keyword evidence="2" id="KW-1185">Reference proteome</keyword>
<proteinExistence type="predicted"/>
<evidence type="ECO:0000313" key="2">
    <source>
        <dbReference type="Proteomes" id="UP001519460"/>
    </source>
</evidence>
<protein>
    <submittedName>
        <fullName evidence="1">Uncharacterized protein</fullName>
    </submittedName>
</protein>
<sequence>MVYAVLRPNTEDRKEQQTTCLKGLSRAFHCLREQLDSRAARACSTPIAFYAEAATSKAYRVPQCGFGCVGGVFKMHITSRLPPCSDKLVFDQQSAALSTAGGKTSLSLN</sequence>
<accession>A0ABD0KRN9</accession>
<dbReference type="AlphaFoldDB" id="A0ABD0KRN9"/>
<reference evidence="1 2" key="1">
    <citation type="journal article" date="2023" name="Sci. Data">
        <title>Genome assembly of the Korean intertidal mud-creeper Batillaria attramentaria.</title>
        <authorList>
            <person name="Patra A.K."/>
            <person name="Ho P.T."/>
            <person name="Jun S."/>
            <person name="Lee S.J."/>
            <person name="Kim Y."/>
            <person name="Won Y.J."/>
        </authorList>
    </citation>
    <scope>NUCLEOTIDE SEQUENCE [LARGE SCALE GENOMIC DNA]</scope>
    <source>
        <strain evidence="1">Wonlab-2016</strain>
    </source>
</reference>
<dbReference type="Proteomes" id="UP001519460">
    <property type="component" value="Unassembled WGS sequence"/>
</dbReference>
<evidence type="ECO:0000313" key="1">
    <source>
        <dbReference type="EMBL" id="KAK7489636.1"/>
    </source>
</evidence>